<dbReference type="GO" id="GO:0016829">
    <property type="term" value="F:lyase activity"/>
    <property type="evidence" value="ECO:0007669"/>
    <property type="project" value="UniProtKB-KW"/>
</dbReference>
<evidence type="ECO:0000256" key="1">
    <source>
        <dbReference type="ARBA" id="ARBA00001933"/>
    </source>
</evidence>
<reference evidence="5" key="1">
    <citation type="submission" date="2018-10" db="EMBL/GenBank/DDBJ databases">
        <title>Hidden diversity of soil giant viruses.</title>
        <authorList>
            <person name="Schulz F."/>
            <person name="Alteio L."/>
            <person name="Goudeau D."/>
            <person name="Ryan E.M."/>
            <person name="Malmstrom R.R."/>
            <person name="Blanchard J."/>
            <person name="Woyke T."/>
        </authorList>
    </citation>
    <scope>NUCLEOTIDE SEQUENCE</scope>
    <source>
        <strain evidence="5">TEV1</strain>
    </source>
</reference>
<protein>
    <submittedName>
        <fullName evidence="5">Cystathionine beta-lyase/cystathionine gamma-synthase</fullName>
    </submittedName>
</protein>
<dbReference type="GO" id="GO:0030170">
    <property type="term" value="F:pyridoxal phosphate binding"/>
    <property type="evidence" value="ECO:0007669"/>
    <property type="project" value="InterPro"/>
</dbReference>
<keyword evidence="5" id="KW-0456">Lyase</keyword>
<dbReference type="GO" id="GO:0019346">
    <property type="term" value="P:transsulfuration"/>
    <property type="evidence" value="ECO:0007669"/>
    <property type="project" value="InterPro"/>
</dbReference>
<dbReference type="SUPFAM" id="SSF53383">
    <property type="entry name" value="PLP-dependent transferases"/>
    <property type="match status" value="1"/>
</dbReference>
<keyword evidence="3" id="KW-0808">Transferase</keyword>
<dbReference type="InterPro" id="IPR015424">
    <property type="entry name" value="PyrdxlP-dep_Trfase"/>
</dbReference>
<comment type="cofactor">
    <cofactor evidence="1">
        <name>pyridoxal 5'-phosphate</name>
        <dbReference type="ChEBI" id="CHEBI:597326"/>
    </cofactor>
</comment>
<dbReference type="PANTHER" id="PTHR43797">
    <property type="entry name" value="HOMOCYSTEINE/CYSTEINE SYNTHASE"/>
    <property type="match status" value="1"/>
</dbReference>
<evidence type="ECO:0000256" key="2">
    <source>
        <dbReference type="ARBA" id="ARBA00009077"/>
    </source>
</evidence>
<dbReference type="EMBL" id="MK071979">
    <property type="protein sequence ID" value="AYV75444.1"/>
    <property type="molecule type" value="Genomic_DNA"/>
</dbReference>
<proteinExistence type="inferred from homology"/>
<dbReference type="PIRSF" id="PIRSF001434">
    <property type="entry name" value="CGS"/>
    <property type="match status" value="1"/>
</dbReference>
<accession>A0A3G4ZM06</accession>
<evidence type="ECO:0000256" key="3">
    <source>
        <dbReference type="ARBA" id="ARBA00022679"/>
    </source>
</evidence>
<dbReference type="Gene3D" id="3.40.640.10">
    <property type="entry name" value="Type I PLP-dependent aspartate aminotransferase-like (Major domain)"/>
    <property type="match status" value="1"/>
</dbReference>
<dbReference type="InterPro" id="IPR006235">
    <property type="entry name" value="OAc-hSer/O-AcSer_sulfhydrylase"/>
</dbReference>
<dbReference type="Pfam" id="PF01053">
    <property type="entry name" value="Cys_Met_Meta_PP"/>
    <property type="match status" value="1"/>
</dbReference>
<dbReference type="InterPro" id="IPR000277">
    <property type="entry name" value="Cys/Met-Metab_PyrdxlP-dep_enz"/>
</dbReference>
<dbReference type="GO" id="GO:0006535">
    <property type="term" value="P:cysteine biosynthetic process from serine"/>
    <property type="evidence" value="ECO:0007669"/>
    <property type="project" value="TreeGrafter"/>
</dbReference>
<sequence>MSESLVFSKSGNSYMYNRSSSTEQEVLKEILKKRYNAKDCVITSSGMNAVSALFHTLINNKDLKKINIIYSNELYCDTPRLFNHLKDMYQDWVNLYPFDIVTNKIIGNKKDLVDLCKDLKANNTLTILYVESCSNPNSFMFDFNIVSELRKVNSTLCVIVDNTWLTSTIFNPFERNADFVLFSMTKNYSGGNAIAGAILSNNPIMSKVFDFIRFNGHHVSPFNCKIVAENIPKMDERIITSSELTKHVIADLQNNPKIIINHPFVPTHPSHALYKTFQKNNTIYPSVFNIGIKTSKTKALRVMQESKVIDHKTSFGGHSTRSDPWPKLNSETNLMFCRISIGYDNSLSSSQIVNEINSMVDKMTNDKVIVSKK</sequence>
<evidence type="ECO:0000256" key="4">
    <source>
        <dbReference type="ARBA" id="ARBA00022898"/>
    </source>
</evidence>
<dbReference type="InterPro" id="IPR015422">
    <property type="entry name" value="PyrdxlP-dep_Trfase_small"/>
</dbReference>
<evidence type="ECO:0000313" key="5">
    <source>
        <dbReference type="EMBL" id="AYV75444.1"/>
    </source>
</evidence>
<keyword evidence="4" id="KW-0663">Pyridoxal phosphate</keyword>
<organism evidence="5">
    <name type="scientific">Terrestrivirus sp</name>
    <dbReference type="NCBI Taxonomy" id="2487775"/>
    <lineage>
        <taxon>Viruses</taxon>
        <taxon>Varidnaviria</taxon>
        <taxon>Bamfordvirae</taxon>
        <taxon>Nucleocytoviricota</taxon>
        <taxon>Megaviricetes</taxon>
        <taxon>Imitervirales</taxon>
        <taxon>Mimiviridae</taxon>
        <taxon>Klosneuvirinae</taxon>
    </lineage>
</organism>
<dbReference type="GO" id="GO:0071269">
    <property type="term" value="P:L-homocysteine biosynthetic process"/>
    <property type="evidence" value="ECO:0007669"/>
    <property type="project" value="TreeGrafter"/>
</dbReference>
<dbReference type="Gene3D" id="3.90.1150.10">
    <property type="entry name" value="Aspartate Aminotransferase, domain 1"/>
    <property type="match status" value="1"/>
</dbReference>
<dbReference type="GO" id="GO:0004124">
    <property type="term" value="F:cysteine synthase activity"/>
    <property type="evidence" value="ECO:0007669"/>
    <property type="project" value="TreeGrafter"/>
</dbReference>
<dbReference type="GO" id="GO:0003961">
    <property type="term" value="F:O-acetylhomoserine aminocarboxypropyltransferase activity"/>
    <property type="evidence" value="ECO:0007669"/>
    <property type="project" value="TreeGrafter"/>
</dbReference>
<gene>
    <name evidence="5" type="ORF">Terrestrivirus1_318</name>
</gene>
<name>A0A3G4ZM06_9VIRU</name>
<dbReference type="PANTHER" id="PTHR43797:SF2">
    <property type="entry name" value="HOMOCYSTEINE_CYSTEINE SYNTHASE"/>
    <property type="match status" value="1"/>
</dbReference>
<dbReference type="InterPro" id="IPR015421">
    <property type="entry name" value="PyrdxlP-dep_Trfase_major"/>
</dbReference>
<comment type="similarity">
    <text evidence="2">Belongs to the trans-sulfuration enzymes family.</text>
</comment>